<comment type="caution">
    <text evidence="1">The sequence shown here is derived from an EMBL/GenBank/DDBJ whole genome shotgun (WGS) entry which is preliminary data.</text>
</comment>
<keyword evidence="2" id="KW-1185">Reference proteome</keyword>
<reference evidence="1 2" key="1">
    <citation type="journal article" date="2016" name="Nat. Commun.">
        <title>Extremotolerant tardigrade genome and improved radiotolerance of human cultured cells by tardigrade-unique protein.</title>
        <authorList>
            <person name="Hashimoto T."/>
            <person name="Horikawa D.D."/>
            <person name="Saito Y."/>
            <person name="Kuwahara H."/>
            <person name="Kozuka-Hata H."/>
            <person name="Shin-I T."/>
            <person name="Minakuchi Y."/>
            <person name="Ohishi K."/>
            <person name="Motoyama A."/>
            <person name="Aizu T."/>
            <person name="Enomoto A."/>
            <person name="Kondo K."/>
            <person name="Tanaka S."/>
            <person name="Hara Y."/>
            <person name="Koshikawa S."/>
            <person name="Sagara H."/>
            <person name="Miura T."/>
            <person name="Yokobori S."/>
            <person name="Miyagawa K."/>
            <person name="Suzuki Y."/>
            <person name="Kubo T."/>
            <person name="Oyama M."/>
            <person name="Kohara Y."/>
            <person name="Fujiyama A."/>
            <person name="Arakawa K."/>
            <person name="Katayama T."/>
            <person name="Toyoda A."/>
            <person name="Kunieda T."/>
        </authorList>
    </citation>
    <scope>NUCLEOTIDE SEQUENCE [LARGE SCALE GENOMIC DNA]</scope>
    <source>
        <strain evidence="1 2">YOKOZUNA-1</strain>
    </source>
</reference>
<evidence type="ECO:0000313" key="1">
    <source>
        <dbReference type="EMBL" id="GAV05139.1"/>
    </source>
</evidence>
<evidence type="ECO:0000313" key="2">
    <source>
        <dbReference type="Proteomes" id="UP000186922"/>
    </source>
</evidence>
<dbReference type="Proteomes" id="UP000186922">
    <property type="component" value="Unassembled WGS sequence"/>
</dbReference>
<protein>
    <submittedName>
        <fullName evidence="1">Uncharacterized protein</fullName>
    </submittedName>
</protein>
<dbReference type="EMBL" id="BDGG01000011">
    <property type="protein sequence ID" value="GAV05139.1"/>
    <property type="molecule type" value="Genomic_DNA"/>
</dbReference>
<dbReference type="AlphaFoldDB" id="A0A1D1W2J3"/>
<accession>A0A1D1W2J3</accession>
<proteinExistence type="predicted"/>
<gene>
    <name evidence="1" type="primary">RvY_15315-1</name>
    <name evidence="1" type="synonym">RvY_15315.1</name>
    <name evidence="1" type="ORF">RvY_15315</name>
</gene>
<name>A0A1D1W2J3_RAMVA</name>
<sequence length="157" mass="18092">MPIEVVGPLPSVHNFTRIARRQRETHMPDPDNPADIDLDTYLEKSELGRSSVLYDSGPFDTNRLIVIKAEDFNLLRYSGTWIMDDDISKERKYIASRVESLRTGSKLLIMYETQAAKLTEICRLYPSAPRSTEDCRELVARQISIMVNRKKRQAETD</sequence>
<organism evidence="1 2">
    <name type="scientific">Ramazzottius varieornatus</name>
    <name type="common">Water bear</name>
    <name type="synonym">Tardigrade</name>
    <dbReference type="NCBI Taxonomy" id="947166"/>
    <lineage>
        <taxon>Eukaryota</taxon>
        <taxon>Metazoa</taxon>
        <taxon>Ecdysozoa</taxon>
        <taxon>Tardigrada</taxon>
        <taxon>Eutardigrada</taxon>
        <taxon>Parachela</taxon>
        <taxon>Hypsibioidea</taxon>
        <taxon>Ramazzottiidae</taxon>
        <taxon>Ramazzottius</taxon>
    </lineage>
</organism>